<dbReference type="InterPro" id="IPR000169">
    <property type="entry name" value="Pept_cys_AS"/>
</dbReference>
<comment type="caution">
    <text evidence="1">The sequence shown here is derived from an EMBL/GenBank/DDBJ whole genome shotgun (WGS) entry which is preliminary data.</text>
</comment>
<name>A0ABY0IEM3_9BACT</name>
<proteinExistence type="predicted"/>
<dbReference type="RefSeq" id="WP_114706474.1">
    <property type="nucleotide sequence ID" value="NZ_QDKL01000002.1"/>
</dbReference>
<dbReference type="SUPFAM" id="SSF54001">
    <property type="entry name" value="Cysteine proteinases"/>
    <property type="match status" value="1"/>
</dbReference>
<dbReference type="Gene3D" id="3.90.70.10">
    <property type="entry name" value="Cysteine proteinases"/>
    <property type="match status" value="1"/>
</dbReference>
<dbReference type="EMBL" id="QDKL01000002">
    <property type="protein sequence ID" value="RZF21407.1"/>
    <property type="molecule type" value="Genomic_DNA"/>
</dbReference>
<accession>A0ABY0IEM3</accession>
<reference evidence="2" key="1">
    <citation type="journal article" date="2019" name="Int. J. Syst. Evol. Microbiol.">
        <title>Halobacteriovorax valvorus sp. nov., a novel prokaryotic predator isolated from coastal seawater of China.</title>
        <authorList>
            <person name="Chen M.-X."/>
        </authorList>
    </citation>
    <scope>NUCLEOTIDE SEQUENCE [LARGE SCALE GENOMIC DNA]</scope>
    <source>
        <strain evidence="2">BL9</strain>
    </source>
</reference>
<dbReference type="Proteomes" id="UP000443582">
    <property type="component" value="Unassembled WGS sequence"/>
</dbReference>
<sequence length="412" mass="47230">MIKIFIFSILSLTTFAKLEITEEMKWNEYNHAAYQQLPPMGSERVTSQLEVKSKPIIRDQDGFGSCYLFATTSLLDQACIKSGACDEDKQISVLDVLGKTQLQNGNSKEFLGLNGGNIPQVTRSLTNGKKVDLSFSTEECAPYQQIENYNGQANGDFDIEEHPQLKAMNDIYYQVKKETESDGFCRPCNEEFFKKYYPFSTDMIENLSRAATKIASINAFEEFLNEVLIPKKCRDEKEKVKIPGVKFHQEHISDKDKFRKKMIELFENDQSAAISSCTWQRYCEGEDDISDMSMCPQEKRKRSCGGHAYLLSGFRTICDSNGECRNQYKVHNSWGTHFNVFNDNGWVEEGPLFDAYKDFSNQLVTYVESEPKKIERSDFSRSGIYYCDGVRGAGDNVWANKMQRAGHRCYLR</sequence>
<keyword evidence="2" id="KW-1185">Reference proteome</keyword>
<dbReference type="PROSITE" id="PS00139">
    <property type="entry name" value="THIOL_PROTEASE_CYS"/>
    <property type="match status" value="1"/>
</dbReference>
<evidence type="ECO:0000313" key="2">
    <source>
        <dbReference type="Proteomes" id="UP000443582"/>
    </source>
</evidence>
<protein>
    <recommendedName>
        <fullName evidence="3">Peptidase C1A papain C-terminal domain-containing protein</fullName>
    </recommendedName>
</protein>
<evidence type="ECO:0000313" key="1">
    <source>
        <dbReference type="EMBL" id="RZF21407.1"/>
    </source>
</evidence>
<gene>
    <name evidence="1" type="ORF">DAY19_06900</name>
</gene>
<organism evidence="1 2">
    <name type="scientific">Halobacteriovorax vibrionivorans</name>
    <dbReference type="NCBI Taxonomy" id="2152716"/>
    <lineage>
        <taxon>Bacteria</taxon>
        <taxon>Pseudomonadati</taxon>
        <taxon>Bdellovibrionota</taxon>
        <taxon>Bacteriovoracia</taxon>
        <taxon>Bacteriovoracales</taxon>
        <taxon>Halobacteriovoraceae</taxon>
        <taxon>Halobacteriovorax</taxon>
    </lineage>
</organism>
<evidence type="ECO:0008006" key="3">
    <source>
        <dbReference type="Google" id="ProtNLM"/>
    </source>
</evidence>
<dbReference type="InterPro" id="IPR038765">
    <property type="entry name" value="Papain-like_cys_pep_sf"/>
</dbReference>